<dbReference type="CDD" id="cd01309">
    <property type="entry name" value="Met_dep_hydrolase_C"/>
    <property type="match status" value="1"/>
</dbReference>
<dbReference type="InterPro" id="IPR032466">
    <property type="entry name" value="Metal_Hydrolase"/>
</dbReference>
<dbReference type="InterPro" id="IPR011059">
    <property type="entry name" value="Metal-dep_hydrolase_composite"/>
</dbReference>
<dbReference type="GeneID" id="77468840"/>
<gene>
    <name evidence="2" type="ORF">C4N18_12610</name>
</gene>
<sequence length="389" mass="42438">MIIIKNGILLDVEKSKSEKMDISIENGKITAIKKNIKPKKDDEVIDATDKIIAPGFIDAHCHLGLMGDSVGFENDDVNEKSEPITPQLRAIDGIDPMDRVFTEAYQGGITSVATGPGSANVIGGQFAAIKTFGKRIDKMIIKAPIAMKCAFGENPKRFYGTKGKMPTTRMGIASMLRETLQKAQEYMLKLEAAGNDITKKPQYDAKLEALIPVLKKEIPLKAHAHKANDIFTAIRIAKEFDVKMTLDHSTDARCIVDELAEEKYPMIVGPSLGHRTKVELINKSFKTAGILNKAGIKISITTDSPVIPLQHLPICAALAVKDGLDKWEALKAISINPAEILGLEDRIGSIKVGKDADIVIWSADPLQIDAKVECTIINGKVVFNGEEEE</sequence>
<feature type="domain" description="Amidohydrolase-related" evidence="1">
    <location>
        <begin position="51"/>
        <end position="382"/>
    </location>
</feature>
<accession>A0ABN5JK13</accession>
<dbReference type="RefSeq" id="WP_005948388.1">
    <property type="nucleotide sequence ID" value="NZ_CP028103.1"/>
</dbReference>
<dbReference type="InterPro" id="IPR051781">
    <property type="entry name" value="Metallo-dep_Hydrolase"/>
</dbReference>
<keyword evidence="3" id="KW-1185">Reference proteome</keyword>
<evidence type="ECO:0000259" key="1">
    <source>
        <dbReference type="Pfam" id="PF01979"/>
    </source>
</evidence>
<dbReference type="Proteomes" id="UP000241238">
    <property type="component" value="Chromosome"/>
</dbReference>
<dbReference type="PANTHER" id="PTHR43135:SF3">
    <property type="entry name" value="ALPHA-D-RIBOSE 1-METHYLPHOSPHONATE 5-TRIPHOSPHATE DIPHOSPHATASE"/>
    <property type="match status" value="1"/>
</dbReference>
<dbReference type="PANTHER" id="PTHR43135">
    <property type="entry name" value="ALPHA-D-RIBOSE 1-METHYLPHOSPHONATE 5-TRIPHOSPHATE DIPHOSPHATASE"/>
    <property type="match status" value="1"/>
</dbReference>
<organism evidence="2 3">
    <name type="scientific">Fusobacterium varium ATCC 27725</name>
    <dbReference type="NCBI Taxonomy" id="469618"/>
    <lineage>
        <taxon>Bacteria</taxon>
        <taxon>Fusobacteriati</taxon>
        <taxon>Fusobacteriota</taxon>
        <taxon>Fusobacteriia</taxon>
        <taxon>Fusobacteriales</taxon>
        <taxon>Fusobacteriaceae</taxon>
        <taxon>Fusobacterium</taxon>
    </lineage>
</organism>
<evidence type="ECO:0000313" key="2">
    <source>
        <dbReference type="EMBL" id="AVQ32022.1"/>
    </source>
</evidence>
<protein>
    <submittedName>
        <fullName evidence="2">Amidohydrolase</fullName>
    </submittedName>
</protein>
<dbReference type="SUPFAM" id="SSF51338">
    <property type="entry name" value="Composite domain of metallo-dependent hydrolases"/>
    <property type="match status" value="1"/>
</dbReference>
<dbReference type="Pfam" id="PF01979">
    <property type="entry name" value="Amidohydro_1"/>
    <property type="match status" value="1"/>
</dbReference>
<proteinExistence type="predicted"/>
<dbReference type="Gene3D" id="3.20.20.140">
    <property type="entry name" value="Metal-dependent hydrolases"/>
    <property type="match status" value="1"/>
</dbReference>
<dbReference type="EMBL" id="CP028103">
    <property type="protein sequence ID" value="AVQ32022.1"/>
    <property type="molecule type" value="Genomic_DNA"/>
</dbReference>
<evidence type="ECO:0000313" key="3">
    <source>
        <dbReference type="Proteomes" id="UP000241238"/>
    </source>
</evidence>
<dbReference type="SUPFAM" id="SSF51556">
    <property type="entry name" value="Metallo-dependent hydrolases"/>
    <property type="match status" value="1"/>
</dbReference>
<dbReference type="InterPro" id="IPR006680">
    <property type="entry name" value="Amidohydro-rel"/>
</dbReference>
<name>A0ABN5JK13_FUSVA</name>
<reference evidence="3" key="1">
    <citation type="journal article" date="2018" name="MSphere">
        <title>Fusobacterium Genomics Using MinION and Illumina Sequencing Enables Genome Completion and Correction.</title>
        <authorList>
            <person name="Todd S.M."/>
            <person name="Settlage R.E."/>
            <person name="Lahmers K.K."/>
            <person name="Slade D.J."/>
        </authorList>
    </citation>
    <scope>NUCLEOTIDE SEQUENCE [LARGE SCALE GENOMIC DNA]</scope>
    <source>
        <strain evidence="3">ATCC 27725</strain>
    </source>
</reference>